<evidence type="ECO:0000313" key="1">
    <source>
        <dbReference type="EMBL" id="GBM36030.1"/>
    </source>
</evidence>
<dbReference type="EMBL" id="BGPR01000801">
    <property type="protein sequence ID" value="GBM36030.1"/>
    <property type="molecule type" value="Genomic_DNA"/>
</dbReference>
<accession>A0A4Y2F3C3</accession>
<sequence length="126" mass="13955">MTVTALSYLTAQPVSKSLMMVSNSTFNGEAQLTSFPASTVNETQGPFQSISTLLLYDPEHITRIVSRQTVTSHESSGKNPNLTLIKYRENNCVFRDLRFVTKVAKLSQNGRQAQGSSSGRCRSFPY</sequence>
<keyword evidence="2" id="KW-1185">Reference proteome</keyword>
<proteinExistence type="predicted"/>
<dbReference type="AlphaFoldDB" id="A0A4Y2F3C3"/>
<protein>
    <submittedName>
        <fullName evidence="1">Uncharacterized protein</fullName>
    </submittedName>
</protein>
<dbReference type="Proteomes" id="UP000499080">
    <property type="component" value="Unassembled WGS sequence"/>
</dbReference>
<organism evidence="1 2">
    <name type="scientific">Araneus ventricosus</name>
    <name type="common">Orbweaver spider</name>
    <name type="synonym">Epeira ventricosa</name>
    <dbReference type="NCBI Taxonomy" id="182803"/>
    <lineage>
        <taxon>Eukaryota</taxon>
        <taxon>Metazoa</taxon>
        <taxon>Ecdysozoa</taxon>
        <taxon>Arthropoda</taxon>
        <taxon>Chelicerata</taxon>
        <taxon>Arachnida</taxon>
        <taxon>Araneae</taxon>
        <taxon>Araneomorphae</taxon>
        <taxon>Entelegynae</taxon>
        <taxon>Araneoidea</taxon>
        <taxon>Araneidae</taxon>
        <taxon>Araneus</taxon>
    </lineage>
</organism>
<reference evidence="1 2" key="1">
    <citation type="journal article" date="2019" name="Sci. Rep.">
        <title>Orb-weaving spider Araneus ventricosus genome elucidates the spidroin gene catalogue.</title>
        <authorList>
            <person name="Kono N."/>
            <person name="Nakamura H."/>
            <person name="Ohtoshi R."/>
            <person name="Moran D.A.P."/>
            <person name="Shinohara A."/>
            <person name="Yoshida Y."/>
            <person name="Fujiwara M."/>
            <person name="Mori M."/>
            <person name="Tomita M."/>
            <person name="Arakawa K."/>
        </authorList>
    </citation>
    <scope>NUCLEOTIDE SEQUENCE [LARGE SCALE GENOMIC DNA]</scope>
</reference>
<evidence type="ECO:0000313" key="2">
    <source>
        <dbReference type="Proteomes" id="UP000499080"/>
    </source>
</evidence>
<comment type="caution">
    <text evidence="1">The sequence shown here is derived from an EMBL/GenBank/DDBJ whole genome shotgun (WGS) entry which is preliminary data.</text>
</comment>
<gene>
    <name evidence="1" type="ORF">AVEN_274437_1</name>
</gene>
<name>A0A4Y2F3C3_ARAVE</name>